<dbReference type="SUPFAM" id="SSF48371">
    <property type="entry name" value="ARM repeat"/>
    <property type="match status" value="2"/>
</dbReference>
<dbReference type="PANTHER" id="PTHR10663:SF375">
    <property type="entry name" value="LD29171P"/>
    <property type="match status" value="1"/>
</dbReference>
<dbReference type="PROSITE" id="PS50190">
    <property type="entry name" value="SEC7"/>
    <property type="match status" value="1"/>
</dbReference>
<dbReference type="Pfam" id="PF09324">
    <property type="entry name" value="Sec7-like_HDS"/>
    <property type="match status" value="1"/>
</dbReference>
<feature type="region of interest" description="Disordered" evidence="3">
    <location>
        <begin position="1475"/>
        <end position="1499"/>
    </location>
</feature>
<evidence type="ECO:0000256" key="1">
    <source>
        <dbReference type="ARBA" id="ARBA00004496"/>
    </source>
</evidence>
<feature type="compositionally biased region" description="Polar residues" evidence="3">
    <location>
        <begin position="43"/>
        <end position="55"/>
    </location>
</feature>
<dbReference type="SMART" id="SM00222">
    <property type="entry name" value="Sec7"/>
    <property type="match status" value="1"/>
</dbReference>
<protein>
    <recommendedName>
        <fullName evidence="4">SEC7 domain-containing protein</fullName>
    </recommendedName>
</protein>
<feature type="domain" description="SEC7" evidence="4">
    <location>
        <begin position="961"/>
        <end position="1180"/>
    </location>
</feature>
<evidence type="ECO:0000259" key="4">
    <source>
        <dbReference type="PROSITE" id="PS50190"/>
    </source>
</evidence>
<reference evidence="5 6" key="1">
    <citation type="journal article" date="2015" name="PLoS Pathog.">
        <title>Leptomonas seymouri: Adaptations to the Dixenous Life Cycle Analyzed by Genome Sequencing, Transcriptome Profiling and Co-infection with Leishmania donovani.</title>
        <authorList>
            <person name="Kraeva N."/>
            <person name="Butenko A."/>
            <person name="Hlavacova J."/>
            <person name="Kostygov A."/>
            <person name="Myskova J."/>
            <person name="Grybchuk D."/>
            <person name="Lestinova T."/>
            <person name="Votypka J."/>
            <person name="Volf P."/>
            <person name="Opperdoes F."/>
            <person name="Flegontov P."/>
            <person name="Lukes J."/>
            <person name="Yurchenko V."/>
        </authorList>
    </citation>
    <scope>NUCLEOTIDE SEQUENCE [LARGE SCALE GENOMIC DNA]</scope>
    <source>
        <strain evidence="5 6">ATCC 30220</strain>
    </source>
</reference>
<feature type="compositionally biased region" description="Basic and acidic residues" evidence="3">
    <location>
        <begin position="955"/>
        <end position="976"/>
    </location>
</feature>
<dbReference type="OrthoDB" id="430364at2759"/>
<feature type="region of interest" description="Disordered" evidence="3">
    <location>
        <begin position="39"/>
        <end position="122"/>
    </location>
</feature>
<dbReference type="Pfam" id="PF12783">
    <property type="entry name" value="Sec7-like_HUS"/>
    <property type="match status" value="1"/>
</dbReference>
<name>A0A0N0P8Z0_LEPSE</name>
<dbReference type="OMA" id="WIERFEC"/>
<comment type="caution">
    <text evidence="5">The sequence shown here is derived from an EMBL/GenBank/DDBJ whole genome shotgun (WGS) entry which is preliminary data.</text>
</comment>
<accession>A0A0N0P8Z0</accession>
<feature type="compositionally biased region" description="Low complexity" evidence="3">
    <location>
        <begin position="2307"/>
        <end position="2330"/>
    </location>
</feature>
<dbReference type="InterPro" id="IPR000904">
    <property type="entry name" value="Sec7_dom"/>
</dbReference>
<feature type="compositionally biased region" description="Polar residues" evidence="3">
    <location>
        <begin position="78"/>
        <end position="89"/>
    </location>
</feature>
<dbReference type="FunFam" id="1.10.1000.11:FF:000002">
    <property type="entry name" value="Cytohesin 1"/>
    <property type="match status" value="1"/>
</dbReference>
<dbReference type="GO" id="GO:0032012">
    <property type="term" value="P:regulation of ARF protein signal transduction"/>
    <property type="evidence" value="ECO:0007669"/>
    <property type="project" value="InterPro"/>
</dbReference>
<feature type="compositionally biased region" description="Polar residues" evidence="3">
    <location>
        <begin position="457"/>
        <end position="467"/>
    </location>
</feature>
<dbReference type="PANTHER" id="PTHR10663">
    <property type="entry name" value="GUANYL-NUCLEOTIDE EXCHANGE FACTOR"/>
    <property type="match status" value="1"/>
</dbReference>
<gene>
    <name evidence="5" type="ORF">ABL78_0436</name>
</gene>
<proteinExistence type="predicted"/>
<feature type="compositionally biased region" description="Basic and acidic residues" evidence="3">
    <location>
        <begin position="838"/>
        <end position="852"/>
    </location>
</feature>
<dbReference type="Gene3D" id="1.10.1000.11">
    <property type="entry name" value="Arf Nucleotide-binding Site Opener,domain 2"/>
    <property type="match status" value="1"/>
</dbReference>
<organism evidence="5 6">
    <name type="scientific">Leptomonas seymouri</name>
    <dbReference type="NCBI Taxonomy" id="5684"/>
    <lineage>
        <taxon>Eukaryota</taxon>
        <taxon>Discoba</taxon>
        <taxon>Euglenozoa</taxon>
        <taxon>Kinetoplastea</taxon>
        <taxon>Metakinetoplastina</taxon>
        <taxon>Trypanosomatida</taxon>
        <taxon>Trypanosomatidae</taxon>
        <taxon>Leishmaniinae</taxon>
        <taxon>Leptomonas</taxon>
    </lineage>
</organism>
<dbReference type="SUPFAM" id="SSF48425">
    <property type="entry name" value="Sec7 domain"/>
    <property type="match status" value="1"/>
</dbReference>
<feature type="region of interest" description="Disordered" evidence="3">
    <location>
        <begin position="237"/>
        <end position="265"/>
    </location>
</feature>
<dbReference type="Pfam" id="PF01369">
    <property type="entry name" value="Sec7"/>
    <property type="match status" value="1"/>
</dbReference>
<keyword evidence="6" id="KW-1185">Reference proteome</keyword>
<evidence type="ECO:0000256" key="2">
    <source>
        <dbReference type="ARBA" id="ARBA00022490"/>
    </source>
</evidence>
<dbReference type="CDD" id="cd00171">
    <property type="entry name" value="Sec7"/>
    <property type="match status" value="1"/>
</dbReference>
<dbReference type="GO" id="GO:0005085">
    <property type="term" value="F:guanyl-nucleotide exchange factor activity"/>
    <property type="evidence" value="ECO:0007669"/>
    <property type="project" value="InterPro"/>
</dbReference>
<comment type="subcellular location">
    <subcellularLocation>
        <location evidence="1">Cytoplasm</location>
    </subcellularLocation>
</comment>
<feature type="compositionally biased region" description="Low complexity" evidence="3">
    <location>
        <begin position="944"/>
        <end position="954"/>
    </location>
</feature>
<dbReference type="InterPro" id="IPR023394">
    <property type="entry name" value="Sec7_C_sf"/>
</dbReference>
<dbReference type="GO" id="GO:0005737">
    <property type="term" value="C:cytoplasm"/>
    <property type="evidence" value="ECO:0007669"/>
    <property type="project" value="UniProtKB-SubCell"/>
</dbReference>
<feature type="compositionally biased region" description="Low complexity" evidence="3">
    <location>
        <begin position="2194"/>
        <end position="2217"/>
    </location>
</feature>
<dbReference type="Proteomes" id="UP000038009">
    <property type="component" value="Unassembled WGS sequence"/>
</dbReference>
<keyword evidence="2" id="KW-0963">Cytoplasm</keyword>
<dbReference type="InterPro" id="IPR016024">
    <property type="entry name" value="ARM-type_fold"/>
</dbReference>
<sequence>MEKGVEEVLDAGTRLLAEMKSGTRERSMLSSVIKVLKRRVQDTKQLQRGTGQTIPLKTAESAREPVPASPPARGTLSAPPSNAEPSRTAQKPAVGLDSSSTQTKAVVVSASAGSTPEKMRVTPSPAMLDTSMSTSPSASYNPIQQYLCDEDEISKLAYACRMSIIGENGSVTRNSPRMLAASLELAAVVLASGIIPQELITPVPIFVIPESTLTGAQVFFSKLLGGKRHVAASGPVGTSLEVGSEDQPMVPGAGASPTGEDKPKENMRNRLVDAVLAAVDAAQTKEPSDRLHFVTIASLMACAVPQRSRNSCSDLRANALLSQQLSVHGARLVRVFRVLLAWCSRPQGLSPILVDEAQKGLHGVTRALSKYVELEAIGQSGAGGERAGKIPKDNLSQHLEQQQQHPQDPLFTSSLSAASVAATPLMPSPATVARAVQEGVNGFVDPLASHSEGDATASPSTNTSFPATTPLPVGVQRTASLNETSATSVPSFAAPRSLRGVRDMRLLLELCGNVARLAPLSCIAASVSGGSGGGGGAVVDMSSNGGALGGVNAVSADGADRSAAANAGTSGAMTLTDKGAAENNADSSALTASFPAQYMNTNTLATSLSFILYVVVNGGPRFRKRAEIVQLLRQLVVPAAVRTSISDDVDIFRLSINILLLCCLRFGPQMVLETSTVFRHVYFRVLDSTFTSLEHKMLVLDAFNSYIEEPQLLLGLFLNYDCNTHSQSIYEMMIHYLGALAMPPAQNVFNGNLAAELRRVLTVRLHYDVPEPLRRKALASLLQVSDSNIQWIERFECDQGEDSHDSVAIPTTTYTQPGVVEGGLALAYASQAGTAGDEGVRDGGEDGLRRSDISQQVPGPDGAGGGPSTSADAFVQVRRYKDAFRKFCYLFNEKATPEAAIEYLKNSVLVLDDAEATPMAATTSESQAMGDVVAGTGRVVAEAAAAPRADANRQGVRESEETTKSKEQEGEVEEGKPNSGEECAMPSTTEKEPLAVVDSLASPNAPAATSTAASATAVSDVDDAMRQPARRVAMFLKQNEEYIDKMTLGNYFAKSFSKPLTRLVFEEWIAQHDFTGMTLDAALRLFLGGFKLLGEAQVVDRTMELFAAQYCRQNHGVFGSADTAFILSFSICMLNTDAHSPHIKNKMTKEGFVQNNKGIDEGNDVDPTILGGIYDRISKDEIVLRPSPKCFTQPSVRKAADNGMRGNVKVTTGLLDSIPLLRHLAPIAAAITDKVLLPVDAVGNALFNSSQRKREEMYQRELRTTLKEVMDALQDAWANDAVHHAMFVTATSIENALPMWEVTVDVVCHIVLLSLQQLLEDSEKYVRPQVSSSPSNNEEEAGHNYDAVAAFMADTKSGSYFSTMLTGLYNTVRVCCSFGNVSHTEQLLEHVFEMTHLSSVVVVSALPSTRVTVPSTLPFTRLQLLAAFLNLFMQCGASFNARGWQAAYKAMSLVDALANGVEGIWRRQTQRLLGSAPGTRETGRVEPAKAQEQVTSPSPPLCKASQFDNKKDSNINRRSLVTVAPESRQYADLWVGSLNDVPSTIVDRASRENRKSILSGLRAVPTSHVDLWLDHLFDATQYSPRVQLEMTNGLVKVCGMELQYGRTFSLTKLFDFVSVCALFSSRLQWRNMWMHANEVFTLAGCGGNTEIALSSLDGLRLIALTYLMRDELLNYSFQKEVLKPFESILMSNQNVRCRQRVMMILSELIDFRAEHLASGWSVVFSCLSHAAAIPDVAPDAWSICEGIMAKHITLLKDCFSDLIFCLTTFACSGGDVSMPLQAISYLIACGHWLQYGLEAPPPDVRSADAVARWAVRFHTAEQELAAACTLGKHLPRVTLAMEPITNEAPLQKPTTFTTKTNYHLWMSLFEGMVPIVVVHSSVRVRAHALSSIWALLAQYAGYFDEEVRNSLFSGMVRPMLTTLLTHVPEDVDVTSPPMTGNGEFDRFDYRLLVYFSLKGMLLACSNDAHLLALACKALLELVEATKISLPMMRNDYVPEVLRVCFDFVWAAPSLVTIDALEVLEPLPSAFAGNSMNYGKRLFQWVPTELRKDNPFVVGLVNEIQQTGVVDVVHFKRTAGWSELHQTPAAQNLPVQVDLSTTSVESASTTVMQIRSTIYGCLTRGLMAQLRRLLSAYEDDREVCLAVTGELRHVLLGISFYFLVTRDARAVEVLKSALSTTHNHVAKETPAGELANTDAADEGATTADGSTSAAAASSFPPTPNLVDSPSPVFFNASTGSAIETLLLIPYACVLLEFVAIFDLGEVDTKVVCGDLHAHMKRFLDELKHSRQLCVDLQRPAKNAASDPLSASGDAATATTKTAPSPSPSPLSLQSPISGGIIDSVLQRNVNTAEAASTNARDAFKIYDGLHFCDVFRCACYPISSRTLYYTSQTPVAVQRRIFAEWCYLAHIYALKCSAILGHRSVLLQACLTRELADLLCLIPSTLEEGAMGPFLKSCWEEMNFRCSMPQRSCMELCTSIIVSRL</sequence>
<feature type="region of interest" description="Disordered" evidence="3">
    <location>
        <begin position="2302"/>
        <end position="2330"/>
    </location>
</feature>
<dbReference type="VEuPathDB" id="TriTrypDB:Lsey_0005_0690"/>
<feature type="region of interest" description="Disordered" evidence="3">
    <location>
        <begin position="944"/>
        <end position="990"/>
    </location>
</feature>
<evidence type="ECO:0000313" key="5">
    <source>
        <dbReference type="EMBL" id="KPI90506.1"/>
    </source>
</evidence>
<dbReference type="InterPro" id="IPR032691">
    <property type="entry name" value="Mon2/Sec7/BIG1-like_HUS"/>
</dbReference>
<feature type="region of interest" description="Disordered" evidence="3">
    <location>
        <begin position="444"/>
        <end position="470"/>
    </location>
</feature>
<evidence type="ECO:0000256" key="3">
    <source>
        <dbReference type="SAM" id="MobiDB-lite"/>
    </source>
</evidence>
<dbReference type="InterPro" id="IPR035999">
    <property type="entry name" value="Sec7_dom_sf"/>
</dbReference>
<dbReference type="EMBL" id="LJSK01000005">
    <property type="protein sequence ID" value="KPI90506.1"/>
    <property type="molecule type" value="Genomic_DNA"/>
</dbReference>
<feature type="region of interest" description="Disordered" evidence="3">
    <location>
        <begin position="2187"/>
        <end position="2220"/>
    </location>
</feature>
<feature type="region of interest" description="Disordered" evidence="3">
    <location>
        <begin position="834"/>
        <end position="870"/>
    </location>
</feature>
<evidence type="ECO:0000313" key="6">
    <source>
        <dbReference type="Proteomes" id="UP000038009"/>
    </source>
</evidence>
<dbReference type="InterPro" id="IPR015403">
    <property type="entry name" value="Mon2/Sec7/BIG1-like_HDS"/>
</dbReference>